<reference evidence="2 3" key="1">
    <citation type="submission" date="2020-08" db="EMBL/GenBank/DDBJ databases">
        <title>Sequencing the genomes of 1000 actinobacteria strains.</title>
        <authorList>
            <person name="Klenk H.-P."/>
        </authorList>
    </citation>
    <scope>NUCLEOTIDE SEQUENCE [LARGE SCALE GENOMIC DNA]</scope>
    <source>
        <strain evidence="2 3">DSM 44230</strain>
    </source>
</reference>
<accession>A0A7W7CIH6</accession>
<comment type="caution">
    <text evidence="2">The sequence shown here is derived from an EMBL/GenBank/DDBJ whole genome shotgun (WGS) entry which is preliminary data.</text>
</comment>
<evidence type="ECO:0000313" key="2">
    <source>
        <dbReference type="EMBL" id="MBB4680358.1"/>
    </source>
</evidence>
<gene>
    <name evidence="2" type="ORF">HNR67_006476</name>
</gene>
<dbReference type="Proteomes" id="UP000533598">
    <property type="component" value="Unassembled WGS sequence"/>
</dbReference>
<dbReference type="InterPro" id="IPR036188">
    <property type="entry name" value="FAD/NAD-bd_sf"/>
</dbReference>
<dbReference type="EMBL" id="JACHMH010000001">
    <property type="protein sequence ID" value="MBB4680358.1"/>
    <property type="molecule type" value="Genomic_DNA"/>
</dbReference>
<dbReference type="AlphaFoldDB" id="A0A7W7CIH6"/>
<proteinExistence type="predicted"/>
<evidence type="ECO:0000259" key="1">
    <source>
        <dbReference type="Pfam" id="PF17885"/>
    </source>
</evidence>
<dbReference type="Gene3D" id="3.50.50.60">
    <property type="entry name" value="FAD/NAD(P)-binding domain"/>
    <property type="match status" value="2"/>
</dbReference>
<keyword evidence="3" id="KW-1185">Reference proteome</keyword>
<evidence type="ECO:0000313" key="3">
    <source>
        <dbReference type="Proteomes" id="UP000533598"/>
    </source>
</evidence>
<dbReference type="PRINTS" id="PR00420">
    <property type="entry name" value="RNGMNOXGNASE"/>
</dbReference>
<feature type="domain" description="Styrene monooxygenase StyA putative substrate binding" evidence="1">
    <location>
        <begin position="145"/>
        <end position="241"/>
    </location>
</feature>
<dbReference type="Pfam" id="PF17885">
    <property type="entry name" value="Smoa_sbd"/>
    <property type="match status" value="1"/>
</dbReference>
<protein>
    <submittedName>
        <fullName evidence="2">2-polyprenyl-6-methoxyphenol hydroxylase-like FAD-dependent oxidoreductase</fullName>
    </submittedName>
</protein>
<dbReference type="InterPro" id="IPR041654">
    <property type="entry name" value="StyA_sbd"/>
</dbReference>
<organism evidence="2 3">
    <name type="scientific">Crossiella cryophila</name>
    <dbReference type="NCBI Taxonomy" id="43355"/>
    <lineage>
        <taxon>Bacteria</taxon>
        <taxon>Bacillati</taxon>
        <taxon>Actinomycetota</taxon>
        <taxon>Actinomycetes</taxon>
        <taxon>Pseudonocardiales</taxon>
        <taxon>Pseudonocardiaceae</taxon>
        <taxon>Crossiella</taxon>
    </lineage>
</organism>
<dbReference type="RefSeq" id="WP_185006104.1">
    <property type="nucleotide sequence ID" value="NZ_BAAAUI010000005.1"/>
</dbReference>
<dbReference type="SUPFAM" id="SSF51905">
    <property type="entry name" value="FAD/NAD(P)-binding domain"/>
    <property type="match status" value="1"/>
</dbReference>
<name>A0A7W7CIH6_9PSEU</name>
<sequence length="403" mass="43501">MRRIVIIGAGQAGLVLGLGLLRHGYAVTVVAERAAAEVLAGRLVSNQCVFHPALVRERELGINFWDERAIPVETVSFTAPGMSWQAPLDQPAQSVDQRVKVADWMTEFARRGGELRLHRVTPDDLEPYAREFDLVVVAAGRGPQFDRLFPRNPEFSPHTQPQRSIGVLYVRGGTPPPGLSFALGPHGECFGLPILSVDGPVYGAGIFAVPGGPLDRWDDIADVDAHLVRAQQLMREHFPWQGGILDGTEPAGPLEFLHGGITPVVRQPVGTLPSGALVLAMGDAAVTNDPLSGQGANMAAHAARSYEEAIVAQGDRPFDAEFMHGAFARYWARAAHATRFSLDLLDPPPAHIMSTLDTAQRVPEVAHRFAQLFANPVDYTGWLTEETAALDYLAAASARAADQ</sequence>